<evidence type="ECO:0000313" key="3">
    <source>
        <dbReference type="Proteomes" id="UP000664466"/>
    </source>
</evidence>
<evidence type="ECO:0000313" key="2">
    <source>
        <dbReference type="EMBL" id="QTX12187.1"/>
    </source>
</evidence>
<gene>
    <name evidence="2" type="ORF">J1836_007640</name>
    <name evidence="1" type="ORF">J1836_05185</name>
</gene>
<protein>
    <submittedName>
        <fullName evidence="2">Uncharacterized protein</fullName>
    </submittedName>
</protein>
<proteinExistence type="predicted"/>
<keyword evidence="3" id="KW-1185">Reference proteome</keyword>
<dbReference type="AlphaFoldDB" id="A0A8B0SR67"/>
<sequence length="130" mass="14026">MSTPKIAASTCPSAPPEIGSSLLGIVQDNGSVAYLSPNIKLTQALLDDFSKQGIATGKRLRFSGSCMKEDCVQWEAEHCGLADVAVAMKANLPEANTALPKCGIRDTCRWFFQDKKDACLVCKYVIRDPS</sequence>
<accession>A0A8B0SR67</accession>
<dbReference type="RefSeq" id="WP_207250020.1">
    <property type="nucleotide sequence ID" value="NZ_JAFMPM010000006.1"/>
</dbReference>
<name>A0A8B0SR67_9GAMM</name>
<dbReference type="EMBL" id="CP072748">
    <property type="protein sequence ID" value="QTX12187.1"/>
    <property type="molecule type" value="Genomic_DNA"/>
</dbReference>
<dbReference type="Proteomes" id="UP000664466">
    <property type="component" value="Unassembled WGS sequence"/>
</dbReference>
<reference evidence="2" key="2">
    <citation type="submission" date="2021-04" db="EMBL/GenBank/DDBJ databases">
        <title>Complete Genome and methylome analysis of Thiothrix fructosivorans ATCC 49748.</title>
        <authorList>
            <person name="Fomenkov A."/>
            <person name="Sun L."/>
            <person name="Vincze T."/>
            <person name="Grabovich M.Y."/>
            <person name="Roberts R.J."/>
        </authorList>
    </citation>
    <scope>NUCLEOTIDE SEQUENCE</scope>
    <source>
        <strain evidence="2">ATCC 49748</strain>
    </source>
</reference>
<dbReference type="EMBL" id="JAFMPM010000006">
    <property type="protein sequence ID" value="MBO0612327.1"/>
    <property type="molecule type" value="Genomic_DNA"/>
</dbReference>
<organism evidence="2">
    <name type="scientific">Thiothrix fructosivorans</name>
    <dbReference type="NCBI Taxonomy" id="111770"/>
    <lineage>
        <taxon>Bacteria</taxon>
        <taxon>Pseudomonadati</taxon>
        <taxon>Pseudomonadota</taxon>
        <taxon>Gammaproteobacteria</taxon>
        <taxon>Thiotrichales</taxon>
        <taxon>Thiotrichaceae</taxon>
        <taxon>Thiothrix</taxon>
    </lineage>
</organism>
<reference evidence="1 3" key="1">
    <citation type="submission" date="2021-03" db="EMBL/GenBank/DDBJ databases">
        <title>Draft genome and methylome analysis of Thiotrix fructosivoruns ATCC 49748.</title>
        <authorList>
            <person name="Fomenkov A."/>
            <person name="Grabovich M.Y."/>
            <person name="Roberts R.J."/>
        </authorList>
    </citation>
    <scope>NUCLEOTIDE SEQUENCE [LARGE SCALE GENOMIC DNA]</scope>
    <source>
        <strain evidence="1 3">ATCC 49748</strain>
    </source>
</reference>
<evidence type="ECO:0000313" key="1">
    <source>
        <dbReference type="EMBL" id="MBO0612327.1"/>
    </source>
</evidence>